<reference evidence="1 2" key="1">
    <citation type="submission" date="2021-03" db="EMBL/GenBank/DDBJ databases">
        <title>The complete genome sequence of Acetobacter sacchari TBRC 11175.</title>
        <authorList>
            <person name="Charoenyingcharoen P."/>
            <person name="Yukphan P."/>
        </authorList>
    </citation>
    <scope>NUCLEOTIDE SEQUENCE [LARGE SCALE GENOMIC DNA]</scope>
    <source>
        <strain evidence="1 2">TBRC 11175</strain>
    </source>
</reference>
<proteinExistence type="predicted"/>
<accession>A0ABS3M1X3</accession>
<protein>
    <submittedName>
        <fullName evidence="1">Uncharacterized protein</fullName>
    </submittedName>
</protein>
<comment type="caution">
    <text evidence="1">The sequence shown here is derived from an EMBL/GenBank/DDBJ whole genome shotgun (WGS) entry which is preliminary data.</text>
</comment>
<feature type="non-terminal residue" evidence="1">
    <location>
        <position position="1"/>
    </location>
</feature>
<name>A0ABS3M1X3_9PROT</name>
<gene>
    <name evidence="1" type="ORF">J2D73_20375</name>
</gene>
<keyword evidence="2" id="KW-1185">Reference proteome</keyword>
<sequence length="72" mass="8198">ERASKNLSNIQCKNLKNAEFRQPEFRNSLNSQSGKTTLRYHPPSRRRAACAYFPASFRGNFAAEKPLRNASP</sequence>
<organism evidence="1 2">
    <name type="scientific">Acetobacter sacchari</name>
    <dbReference type="NCBI Taxonomy" id="2661687"/>
    <lineage>
        <taxon>Bacteria</taxon>
        <taxon>Pseudomonadati</taxon>
        <taxon>Pseudomonadota</taxon>
        <taxon>Alphaproteobacteria</taxon>
        <taxon>Acetobacterales</taxon>
        <taxon>Acetobacteraceae</taxon>
        <taxon>Acetobacter</taxon>
    </lineage>
</organism>
<dbReference type="RefSeq" id="WP_207884251.1">
    <property type="nucleotide sequence ID" value="NZ_JAFVMF010000095.1"/>
</dbReference>
<evidence type="ECO:0000313" key="2">
    <source>
        <dbReference type="Proteomes" id="UP000664771"/>
    </source>
</evidence>
<evidence type="ECO:0000313" key="1">
    <source>
        <dbReference type="EMBL" id="MBO1362136.1"/>
    </source>
</evidence>
<dbReference type="Proteomes" id="UP000664771">
    <property type="component" value="Unassembled WGS sequence"/>
</dbReference>
<dbReference type="EMBL" id="JAFVMF010000095">
    <property type="protein sequence ID" value="MBO1362136.1"/>
    <property type="molecule type" value="Genomic_DNA"/>
</dbReference>